<reference evidence="10" key="2">
    <citation type="submission" date="2020-09" db="EMBL/GenBank/DDBJ databases">
        <authorList>
            <person name="Sun Q."/>
            <person name="Ohkuma M."/>
        </authorList>
    </citation>
    <scope>NUCLEOTIDE SEQUENCE</scope>
    <source>
        <strain evidence="10">JCM 18487</strain>
    </source>
</reference>
<accession>A0A917NNG1</accession>
<dbReference type="CDD" id="cd17325">
    <property type="entry name" value="MFS_MdtG_SLC18_like"/>
    <property type="match status" value="1"/>
</dbReference>
<dbReference type="Proteomes" id="UP000637695">
    <property type="component" value="Unassembled WGS sequence"/>
</dbReference>
<feature type="transmembrane region" description="Helical" evidence="8">
    <location>
        <begin position="399"/>
        <end position="416"/>
    </location>
</feature>
<evidence type="ECO:0000256" key="8">
    <source>
        <dbReference type="SAM" id="Phobius"/>
    </source>
</evidence>
<dbReference type="SUPFAM" id="SSF103473">
    <property type="entry name" value="MFS general substrate transporter"/>
    <property type="match status" value="1"/>
</dbReference>
<evidence type="ECO:0000256" key="5">
    <source>
        <dbReference type="ARBA" id="ARBA00022989"/>
    </source>
</evidence>
<feature type="compositionally biased region" description="Low complexity" evidence="7">
    <location>
        <begin position="461"/>
        <end position="479"/>
    </location>
</feature>
<dbReference type="PROSITE" id="PS50850">
    <property type="entry name" value="MFS"/>
    <property type="match status" value="1"/>
</dbReference>
<feature type="transmembrane region" description="Helical" evidence="8">
    <location>
        <begin position="178"/>
        <end position="197"/>
    </location>
</feature>
<dbReference type="InterPro" id="IPR036259">
    <property type="entry name" value="MFS_trans_sf"/>
</dbReference>
<feature type="transmembrane region" description="Helical" evidence="8">
    <location>
        <begin position="116"/>
        <end position="141"/>
    </location>
</feature>
<feature type="transmembrane region" description="Helical" evidence="8">
    <location>
        <begin position="54"/>
        <end position="71"/>
    </location>
</feature>
<proteinExistence type="predicted"/>
<comment type="subcellular location">
    <subcellularLocation>
        <location evidence="1">Cell membrane</location>
        <topology evidence="1">Multi-pass membrane protein</topology>
    </subcellularLocation>
</comment>
<dbReference type="PANTHER" id="PTHR23517:SF3">
    <property type="entry name" value="INTEGRAL MEMBRANE TRANSPORT PROTEIN"/>
    <property type="match status" value="1"/>
</dbReference>
<keyword evidence="2" id="KW-0813">Transport</keyword>
<feature type="transmembrane region" description="Helical" evidence="8">
    <location>
        <begin position="153"/>
        <end position="172"/>
    </location>
</feature>
<dbReference type="GO" id="GO:0005886">
    <property type="term" value="C:plasma membrane"/>
    <property type="evidence" value="ECO:0007669"/>
    <property type="project" value="UniProtKB-SubCell"/>
</dbReference>
<comment type="caution">
    <text evidence="10">The sequence shown here is derived from an EMBL/GenBank/DDBJ whole genome shotgun (WGS) entry which is preliminary data.</text>
</comment>
<evidence type="ECO:0000259" key="9">
    <source>
        <dbReference type="PROSITE" id="PS50850"/>
    </source>
</evidence>
<evidence type="ECO:0000256" key="3">
    <source>
        <dbReference type="ARBA" id="ARBA00022475"/>
    </source>
</evidence>
<keyword evidence="4 8" id="KW-0812">Transmembrane</keyword>
<feature type="transmembrane region" description="Helical" evidence="8">
    <location>
        <begin position="335"/>
        <end position="357"/>
    </location>
</feature>
<dbReference type="InterPro" id="IPR011701">
    <property type="entry name" value="MFS"/>
</dbReference>
<evidence type="ECO:0000313" key="11">
    <source>
        <dbReference type="Proteomes" id="UP000637695"/>
    </source>
</evidence>
<reference evidence="10" key="1">
    <citation type="journal article" date="2014" name="Int. J. Syst. Evol. Microbiol.">
        <title>Complete genome sequence of Corynebacterium casei LMG S-19264T (=DSM 44701T), isolated from a smear-ripened cheese.</title>
        <authorList>
            <consortium name="US DOE Joint Genome Institute (JGI-PGF)"/>
            <person name="Walter F."/>
            <person name="Albersmeier A."/>
            <person name="Kalinowski J."/>
            <person name="Ruckert C."/>
        </authorList>
    </citation>
    <scope>NUCLEOTIDE SEQUENCE</scope>
    <source>
        <strain evidence="10">JCM 18487</strain>
    </source>
</reference>
<evidence type="ECO:0000313" key="10">
    <source>
        <dbReference type="EMBL" id="GGJ10895.1"/>
    </source>
</evidence>
<evidence type="ECO:0000256" key="4">
    <source>
        <dbReference type="ARBA" id="ARBA00022692"/>
    </source>
</evidence>
<dbReference type="AlphaFoldDB" id="A0A917NNG1"/>
<dbReference type="Pfam" id="PF07690">
    <property type="entry name" value="MFS_1"/>
    <property type="match status" value="1"/>
</dbReference>
<evidence type="ECO:0000256" key="6">
    <source>
        <dbReference type="ARBA" id="ARBA00023136"/>
    </source>
</evidence>
<protein>
    <submittedName>
        <fullName evidence="10">MFS transporter</fullName>
    </submittedName>
</protein>
<dbReference type="Gene3D" id="1.20.1250.20">
    <property type="entry name" value="MFS general substrate transporter like domains"/>
    <property type="match status" value="1"/>
</dbReference>
<sequence length="512" mass="54958">MRTMMRWWKARLARWLEPELLQPFMLGLYVTMTLVEFVRGAITLSLLPTYGRTVLGFAVEWTALALSVHYLTDNLLRSPVGWMVDRFGQRLPVLLGIAVSAAAVLAMAHARTVPWLVAAAAVYGAGATPMWPAVISGIGAATPQAKRASFMGYLYIFWLLGMGMGLVVINLFAGRNTYGLAFWLLTGVLGVAFAVAWRTVRSERLSAGAASRAGASGEDSPAAAPRRMRLSRRYWRDLWRNVRDVAFLFPGMFAQTFAVAALVPVLSVYFKVVLRMSGAMYSLLLVIGGALTVLLLVPAGKVIDRVGARRVLIPGLLVAGGGLAVYPLLPTRWFTYAVVAVLGAAYAFILPAWNSVLDRSIDPDKKATLWGVFMTVEGFGSAAGPYLGGLLWDAVSPRAPFLLSGAVIMLMGLLYIRLPIEAASRHQTAWHDTARPEAVPLDAAQHDALPNRAAPHEAPRSAAPEQSGAAPPPAAGQAGHVYLTARSAGPDTVGSDPSAPARAAGLRPRRPR</sequence>
<feature type="region of interest" description="Disordered" evidence="7">
    <location>
        <begin position="452"/>
        <end position="512"/>
    </location>
</feature>
<evidence type="ECO:0000256" key="2">
    <source>
        <dbReference type="ARBA" id="ARBA00022448"/>
    </source>
</evidence>
<dbReference type="GO" id="GO:0022857">
    <property type="term" value="F:transmembrane transporter activity"/>
    <property type="evidence" value="ECO:0007669"/>
    <property type="project" value="InterPro"/>
</dbReference>
<feature type="transmembrane region" description="Helical" evidence="8">
    <location>
        <begin position="311"/>
        <end position="329"/>
    </location>
</feature>
<feature type="transmembrane region" description="Helical" evidence="8">
    <location>
        <begin position="91"/>
        <end position="110"/>
    </location>
</feature>
<gene>
    <name evidence="10" type="ORF">GCM10010885_20160</name>
</gene>
<keyword evidence="3" id="KW-1003">Cell membrane</keyword>
<dbReference type="EMBL" id="BMOY01000035">
    <property type="protein sequence ID" value="GGJ10895.1"/>
    <property type="molecule type" value="Genomic_DNA"/>
</dbReference>
<keyword evidence="6 8" id="KW-0472">Membrane</keyword>
<keyword evidence="5 8" id="KW-1133">Transmembrane helix</keyword>
<keyword evidence="11" id="KW-1185">Reference proteome</keyword>
<feature type="transmembrane region" description="Helical" evidence="8">
    <location>
        <begin position="279"/>
        <end position="299"/>
    </location>
</feature>
<dbReference type="InterPro" id="IPR020846">
    <property type="entry name" value="MFS_dom"/>
</dbReference>
<dbReference type="PANTHER" id="PTHR23517">
    <property type="entry name" value="RESISTANCE PROTEIN MDTM, PUTATIVE-RELATED-RELATED"/>
    <property type="match status" value="1"/>
</dbReference>
<evidence type="ECO:0000256" key="7">
    <source>
        <dbReference type="SAM" id="MobiDB-lite"/>
    </source>
</evidence>
<dbReference type="InterPro" id="IPR050171">
    <property type="entry name" value="MFS_Transporters"/>
</dbReference>
<evidence type="ECO:0000256" key="1">
    <source>
        <dbReference type="ARBA" id="ARBA00004651"/>
    </source>
</evidence>
<organism evidence="10 11">
    <name type="scientific">Alicyclobacillus cellulosilyticus</name>
    <dbReference type="NCBI Taxonomy" id="1003997"/>
    <lineage>
        <taxon>Bacteria</taxon>
        <taxon>Bacillati</taxon>
        <taxon>Bacillota</taxon>
        <taxon>Bacilli</taxon>
        <taxon>Bacillales</taxon>
        <taxon>Alicyclobacillaceae</taxon>
        <taxon>Alicyclobacillus</taxon>
    </lineage>
</organism>
<feature type="domain" description="Major facilitator superfamily (MFS) profile" evidence="9">
    <location>
        <begin position="24"/>
        <end position="423"/>
    </location>
</feature>
<feature type="transmembrane region" description="Helical" evidence="8">
    <location>
        <begin position="369"/>
        <end position="387"/>
    </location>
</feature>
<feature type="transmembrane region" description="Helical" evidence="8">
    <location>
        <begin position="20"/>
        <end position="42"/>
    </location>
</feature>
<feature type="compositionally biased region" description="Low complexity" evidence="7">
    <location>
        <begin position="497"/>
        <end position="506"/>
    </location>
</feature>
<feature type="transmembrane region" description="Helical" evidence="8">
    <location>
        <begin position="245"/>
        <end position="267"/>
    </location>
</feature>
<name>A0A917NNG1_9BACL</name>